<sequence length="48" mass="5400">MDLSLRDVNIKTECDLHSILISFSWGENKAGTMIYALCFAKIRSVVPL</sequence>
<evidence type="ECO:0000313" key="2">
    <source>
        <dbReference type="Proteomes" id="UP000509371"/>
    </source>
</evidence>
<reference evidence="1 2" key="1">
    <citation type="submission" date="2020-06" db="EMBL/GenBank/DDBJ databases">
        <authorList>
            <person name="Voronona O.L."/>
            <person name="Aksenova E.I."/>
            <person name="Kunda M.S."/>
            <person name="Semenov A.N."/>
            <person name="Ryzhova N."/>
        </authorList>
    </citation>
    <scope>NUCLEOTIDE SEQUENCE [LARGE SCALE GENOMIC DNA]</scope>
    <source>
        <strain evidence="1 2">MPKMM3633</strain>
    </source>
</reference>
<proteinExistence type="predicted"/>
<protein>
    <submittedName>
        <fullName evidence="1">Uncharacterized protein</fullName>
    </submittedName>
</protein>
<dbReference type="EMBL" id="CP054301">
    <property type="protein sequence ID" value="QKK81946.1"/>
    <property type="molecule type" value="Genomic_DNA"/>
</dbReference>
<accession>A0A859CZ31</accession>
<dbReference type="AlphaFoldDB" id="A0A859CZ31"/>
<dbReference type="KEGG" id="mpri:MP3633_3219"/>
<evidence type="ECO:0000313" key="1">
    <source>
        <dbReference type="EMBL" id="QKK81946.1"/>
    </source>
</evidence>
<gene>
    <name evidence="1" type="ORF">MP3633_3219</name>
</gene>
<dbReference type="Proteomes" id="UP000509371">
    <property type="component" value="Chromosome"/>
</dbReference>
<name>A0A859CZ31_9GAMM</name>
<organism evidence="1 2">
    <name type="scientific">Marinomonas primoryensis</name>
    <dbReference type="NCBI Taxonomy" id="178399"/>
    <lineage>
        <taxon>Bacteria</taxon>
        <taxon>Pseudomonadati</taxon>
        <taxon>Pseudomonadota</taxon>
        <taxon>Gammaproteobacteria</taxon>
        <taxon>Oceanospirillales</taxon>
        <taxon>Oceanospirillaceae</taxon>
        <taxon>Marinomonas</taxon>
    </lineage>
</organism>